<dbReference type="EMBL" id="AWVF01000031">
    <property type="protein sequence ID" value="ERJ97324.1"/>
    <property type="molecule type" value="Genomic_DNA"/>
</dbReference>
<keyword evidence="3" id="KW-1185">Reference proteome</keyword>
<reference evidence="2 3" key="1">
    <citation type="submission" date="2013-07" db="EMBL/GenBank/DDBJ databases">
        <authorList>
            <person name="Weinstock G."/>
            <person name="Sodergren E."/>
            <person name="Wylie T."/>
            <person name="Fulton L."/>
            <person name="Fulton R."/>
            <person name="Fronick C."/>
            <person name="O'Laughlin M."/>
            <person name="Godfrey J."/>
            <person name="Miner T."/>
            <person name="Herter B."/>
            <person name="Appelbaum E."/>
            <person name="Cordes M."/>
            <person name="Lek S."/>
            <person name="Wollam A."/>
            <person name="Pepin K.H."/>
            <person name="Palsikar V.B."/>
            <person name="Mitreva M."/>
            <person name="Wilson R.K."/>
        </authorList>
    </citation>
    <scope>NUCLEOTIDE SEQUENCE [LARGE SCALE GENOMIC DNA]</scope>
    <source>
        <strain evidence="2 3">ATCC 27760</strain>
    </source>
</reference>
<evidence type="ECO:0000313" key="3">
    <source>
        <dbReference type="Proteomes" id="UP000016662"/>
    </source>
</evidence>
<sequence>MKETTYAVTHYSNEHFGEVRTLIINSTPYFFTKDIATALGYSNPREAMVKHVDCGDKCMVNCNIGGEIQPVPVINEGGFYSLVNFSDLYSRLLFKRWITSEVLPDIRSRILNESTTPDVKYLYDIIKSQSDTIQSMTRQLETCKTFKSDAKTYDAKSDNSKSFEPIGIDVYTFTRKLRDYYGVTFGRKGMFAWLRENGFLYSDRDHRNYPTEKYANAGWFVVKRRLSETGYLLYTQTLITPLGEKRLLQELGVDIDA</sequence>
<dbReference type="PROSITE" id="PS51750">
    <property type="entry name" value="BRO_N"/>
    <property type="match status" value="1"/>
</dbReference>
<feature type="domain" description="Bro-N" evidence="1">
    <location>
        <begin position="5"/>
        <end position="110"/>
    </location>
</feature>
<dbReference type="InterPro" id="IPR003497">
    <property type="entry name" value="BRO_N_domain"/>
</dbReference>
<proteinExistence type="predicted"/>
<dbReference type="HOGENOM" id="CLU_046670_0_2_9"/>
<dbReference type="RefSeq" id="WP_021682001.1">
    <property type="nucleotide sequence ID" value="NZ_KI260389.1"/>
</dbReference>
<dbReference type="GO" id="GO:0003677">
    <property type="term" value="F:DNA binding"/>
    <property type="evidence" value="ECO:0007669"/>
    <property type="project" value="InterPro"/>
</dbReference>
<dbReference type="PANTHER" id="PTHR36180">
    <property type="entry name" value="DNA-BINDING PROTEIN-RELATED-RELATED"/>
    <property type="match status" value="1"/>
</dbReference>
<dbReference type="AlphaFoldDB" id="U2M6F2"/>
<dbReference type="PANTHER" id="PTHR36180:SF2">
    <property type="entry name" value="BRO FAMILY PROTEIN"/>
    <property type="match status" value="1"/>
</dbReference>
<name>U2M6F2_9FIRM</name>
<accession>U2M6F2</accession>
<dbReference type="Proteomes" id="UP000016662">
    <property type="component" value="Unassembled WGS sequence"/>
</dbReference>
<evidence type="ECO:0000313" key="2">
    <source>
        <dbReference type="EMBL" id="ERJ97324.1"/>
    </source>
</evidence>
<dbReference type="PATRIC" id="fig|411473.3.peg.306"/>
<dbReference type="Pfam" id="PF02498">
    <property type="entry name" value="Bro-N"/>
    <property type="match status" value="1"/>
</dbReference>
<protein>
    <submittedName>
        <fullName evidence="2">BRO family protein</fullName>
    </submittedName>
</protein>
<evidence type="ECO:0000259" key="1">
    <source>
        <dbReference type="PROSITE" id="PS51750"/>
    </source>
</evidence>
<dbReference type="Pfam" id="PF03374">
    <property type="entry name" value="ANT"/>
    <property type="match status" value="1"/>
</dbReference>
<dbReference type="eggNOG" id="COG3617">
    <property type="taxonomic scope" value="Bacteria"/>
</dbReference>
<organism evidence="2 3">
    <name type="scientific">Ruminococcus callidus ATCC 27760</name>
    <dbReference type="NCBI Taxonomy" id="411473"/>
    <lineage>
        <taxon>Bacteria</taxon>
        <taxon>Bacillati</taxon>
        <taxon>Bacillota</taxon>
        <taxon>Clostridia</taxon>
        <taxon>Eubacteriales</taxon>
        <taxon>Oscillospiraceae</taxon>
        <taxon>Ruminococcus</taxon>
    </lineage>
</organism>
<dbReference type="OrthoDB" id="9812611at2"/>
<comment type="caution">
    <text evidence="2">The sequence shown here is derived from an EMBL/GenBank/DDBJ whole genome shotgun (WGS) entry which is preliminary data.</text>
</comment>
<dbReference type="STRING" id="411473.RUMCAL_00396"/>
<gene>
    <name evidence="2" type="ORF">RUMCAL_00396</name>
</gene>
<dbReference type="SMART" id="SM01040">
    <property type="entry name" value="Bro-N"/>
    <property type="match status" value="1"/>
</dbReference>
<dbReference type="InterPro" id="IPR005039">
    <property type="entry name" value="Ant_C"/>
</dbReference>